<dbReference type="EMBL" id="PYLS01000004">
    <property type="protein sequence ID" value="PST83955.1"/>
    <property type="molecule type" value="Genomic_DNA"/>
</dbReference>
<name>A0A2T3HND3_9SPHI</name>
<comment type="caution">
    <text evidence="1">The sequence shown here is derived from an EMBL/GenBank/DDBJ whole genome shotgun (WGS) entry which is preliminary data.</text>
</comment>
<evidence type="ECO:0000313" key="2">
    <source>
        <dbReference type="Proteomes" id="UP000240912"/>
    </source>
</evidence>
<gene>
    <name evidence="1" type="ORF">C7T94_04215</name>
</gene>
<organism evidence="1 2">
    <name type="scientific">Pedobacter yulinensis</name>
    <dbReference type="NCBI Taxonomy" id="2126353"/>
    <lineage>
        <taxon>Bacteria</taxon>
        <taxon>Pseudomonadati</taxon>
        <taxon>Bacteroidota</taxon>
        <taxon>Sphingobacteriia</taxon>
        <taxon>Sphingobacteriales</taxon>
        <taxon>Sphingobacteriaceae</taxon>
        <taxon>Pedobacter</taxon>
    </lineage>
</organism>
<proteinExistence type="predicted"/>
<reference evidence="1 2" key="1">
    <citation type="submission" date="2018-03" db="EMBL/GenBank/DDBJ databases">
        <authorList>
            <person name="Keele B.F."/>
        </authorList>
    </citation>
    <scope>NUCLEOTIDE SEQUENCE [LARGE SCALE GENOMIC DNA]</scope>
    <source>
        <strain evidence="1 2">YL28-9</strain>
    </source>
</reference>
<dbReference type="RefSeq" id="WP_107213898.1">
    <property type="nucleotide sequence ID" value="NZ_KZ686268.1"/>
</dbReference>
<dbReference type="Proteomes" id="UP000240912">
    <property type="component" value="Unassembled WGS sequence"/>
</dbReference>
<dbReference type="AlphaFoldDB" id="A0A2T3HND3"/>
<dbReference type="SUPFAM" id="SSF159275">
    <property type="entry name" value="PA1994-like"/>
    <property type="match status" value="1"/>
</dbReference>
<sequence length="201" mass="22771">MQKEILWTGQEYHSLERCYIRFRQTGMEVKSTIIGFYQHEIYQANYHLLTGADWIAKKVAIEMHHRGRQDSYNLERMETGEWRSSDGAAPQFAGCIDVDISLTPFTNTLPVKRLGLLPGAAATIRVLYFDLLNGELRPVNQRYTCLSADSYRYENVPKDFEAVVQIDPEGLVTDYPGLFSRTASGTYPDTNDSDSLSSALA</sequence>
<dbReference type="InterPro" id="IPR009467">
    <property type="entry name" value="Glycolipid-bd_prot_put"/>
</dbReference>
<dbReference type="OrthoDB" id="9814791at2"/>
<accession>A0A2T3HND3</accession>
<keyword evidence="2" id="KW-1185">Reference proteome</keyword>
<evidence type="ECO:0008006" key="3">
    <source>
        <dbReference type="Google" id="ProtNLM"/>
    </source>
</evidence>
<dbReference type="Pfam" id="PF06475">
    <property type="entry name" value="Glycolipid_bind"/>
    <property type="match status" value="1"/>
</dbReference>
<evidence type="ECO:0000313" key="1">
    <source>
        <dbReference type="EMBL" id="PST83955.1"/>
    </source>
</evidence>
<protein>
    <recommendedName>
        <fullName evidence="3">Glycolipid-binding domain-containing protein</fullName>
    </recommendedName>
</protein>